<dbReference type="Pfam" id="PF00350">
    <property type="entry name" value="Dynamin_N"/>
    <property type="match status" value="1"/>
</dbReference>
<evidence type="ECO:0000313" key="4">
    <source>
        <dbReference type="Proteomes" id="UP000186817"/>
    </source>
</evidence>
<dbReference type="InterPro" id="IPR027417">
    <property type="entry name" value="P-loop_NTPase"/>
</dbReference>
<dbReference type="OrthoDB" id="1716625at2759"/>
<dbReference type="AlphaFoldDB" id="A0A1Q9C244"/>
<accession>A0A1Q9C244</accession>
<protein>
    <submittedName>
        <fullName evidence="3">EH domain-containing protein 1</fullName>
    </submittedName>
</protein>
<keyword evidence="4" id="KW-1185">Reference proteome</keyword>
<feature type="domain" description="Dynamin N-terminal" evidence="1">
    <location>
        <begin position="114"/>
        <end position="217"/>
    </location>
</feature>
<evidence type="ECO:0000259" key="1">
    <source>
        <dbReference type="Pfam" id="PF00350"/>
    </source>
</evidence>
<dbReference type="Gene3D" id="1.10.268.20">
    <property type="match status" value="1"/>
</dbReference>
<dbReference type="Proteomes" id="UP000186817">
    <property type="component" value="Unassembled WGS sequence"/>
</dbReference>
<reference evidence="3 4" key="1">
    <citation type="submission" date="2016-02" db="EMBL/GenBank/DDBJ databases">
        <title>Genome analysis of coral dinoflagellate symbionts highlights evolutionary adaptations to a symbiotic lifestyle.</title>
        <authorList>
            <person name="Aranda M."/>
            <person name="Li Y."/>
            <person name="Liew Y.J."/>
            <person name="Baumgarten S."/>
            <person name="Simakov O."/>
            <person name="Wilson M."/>
            <person name="Piel J."/>
            <person name="Ashoor H."/>
            <person name="Bougouffa S."/>
            <person name="Bajic V.B."/>
            <person name="Ryu T."/>
            <person name="Ravasi T."/>
            <person name="Bayer T."/>
            <person name="Micklem G."/>
            <person name="Kim H."/>
            <person name="Bhak J."/>
            <person name="Lajeunesse T.C."/>
            <person name="Voolstra C.R."/>
        </authorList>
    </citation>
    <scope>NUCLEOTIDE SEQUENCE [LARGE SCALE GENOMIC DNA]</scope>
    <source>
        <strain evidence="3 4">CCMP2467</strain>
    </source>
</reference>
<evidence type="ECO:0000313" key="3">
    <source>
        <dbReference type="EMBL" id="OLP76986.1"/>
    </source>
</evidence>
<evidence type="ECO:0000259" key="2">
    <source>
        <dbReference type="Pfam" id="PF16880"/>
    </source>
</evidence>
<dbReference type="InterPro" id="IPR031692">
    <property type="entry name" value="EHD_N"/>
</dbReference>
<dbReference type="EMBL" id="LSRX01001872">
    <property type="protein sequence ID" value="OLP76986.1"/>
    <property type="molecule type" value="Genomic_DNA"/>
</dbReference>
<comment type="caution">
    <text evidence="3">The sequence shown here is derived from an EMBL/GenBank/DDBJ whole genome shotgun (WGS) entry which is preliminary data.</text>
</comment>
<name>A0A1Q9C244_SYMMI</name>
<dbReference type="InterPro" id="IPR045063">
    <property type="entry name" value="Dynamin_N"/>
</dbReference>
<proteinExistence type="predicted"/>
<gene>
    <name evidence="3" type="primary">Ehd1</name>
    <name evidence="3" type="ORF">AK812_SmicGene43008</name>
</gene>
<organism evidence="3 4">
    <name type="scientific">Symbiodinium microadriaticum</name>
    <name type="common">Dinoflagellate</name>
    <name type="synonym">Zooxanthella microadriatica</name>
    <dbReference type="NCBI Taxonomy" id="2951"/>
    <lineage>
        <taxon>Eukaryota</taxon>
        <taxon>Sar</taxon>
        <taxon>Alveolata</taxon>
        <taxon>Dinophyceae</taxon>
        <taxon>Suessiales</taxon>
        <taxon>Symbiodiniaceae</taxon>
        <taxon>Symbiodinium</taxon>
    </lineage>
</organism>
<dbReference type="SUPFAM" id="SSF52540">
    <property type="entry name" value="P-loop containing nucleoside triphosphate hydrolases"/>
    <property type="match status" value="1"/>
</dbReference>
<dbReference type="Pfam" id="PF16880">
    <property type="entry name" value="EHD_N"/>
    <property type="match status" value="1"/>
</dbReference>
<dbReference type="Gene3D" id="3.40.50.300">
    <property type="entry name" value="P-loop containing nucleotide triphosphate hydrolases"/>
    <property type="match status" value="1"/>
</dbReference>
<sequence length="271" mass="30183">MERHLRSPVCLSRKGSFDPRGLAQPHKLALHVENHRPRACFFPLCALGRAEGLCSMFKWLTGDRDKGNRVFASVADGLQVLYKDRLLPVEKDFSFPHFFSPELTDADFSARPMVMLTGQYSTGKSTFIRHLLGRDYPGLRIGPEPTTDKFVAVCKGDMDQVIPGNALVVDKSMPFTQLSHFGNNFLTRFECAKLDSPVLNGMSLIDTPGVLSGEKQRLKRGYEFEAGLENNGRKLVCPILICAECCAIDDGFHCPCFLAGWVQNECHPKTA</sequence>
<feature type="domain" description="EH" evidence="2">
    <location>
        <begin position="77"/>
        <end position="108"/>
    </location>
</feature>